<evidence type="ECO:0000313" key="4">
    <source>
        <dbReference type="EMBL" id="MFD2115884.1"/>
    </source>
</evidence>
<evidence type="ECO:0000256" key="2">
    <source>
        <dbReference type="SAM" id="Phobius"/>
    </source>
</evidence>
<reference evidence="5" key="1">
    <citation type="journal article" date="2019" name="Int. J. Syst. Evol. Microbiol.">
        <title>The Global Catalogue of Microorganisms (GCM) 10K type strain sequencing project: providing services to taxonomists for standard genome sequencing and annotation.</title>
        <authorList>
            <consortium name="The Broad Institute Genomics Platform"/>
            <consortium name="The Broad Institute Genome Sequencing Center for Infectious Disease"/>
            <person name="Wu L."/>
            <person name="Ma J."/>
        </authorList>
    </citation>
    <scope>NUCLEOTIDE SEQUENCE [LARGE SCALE GENOMIC DNA]</scope>
    <source>
        <strain evidence="5">GH52</strain>
    </source>
</reference>
<sequence>MRRKSSWRYLQRYQKITMALVRNGFGYFIHELGLPGGVHSTEKHDNHKLSIWERLKNILEELGPTYIKLGQIASTRADILPPELIKHLQSLQDQVTPFTYEEASAIVEEEIGNGKTIEELFACFSTEPLASASIGQVYEAELWDGTAVAVKVQRPKIKNMIETDLQMLFELASLAERKLEWAARYQLTAIVEELSEALFAELDYKKEAANMQRFFKIYRNNPMVHVPELYARFSSSKVLTMELLSGVKLSQLQKIEEHGYNRAEIAKQLTETILHQILIEGFFHGDPHPGNLLVLPDQQLGLLDFGMVGRLSDEIKYHFASLIIGLYRQNSKAIIRAVNKMGVIPDDVNELALYADVEQLREKYYEVPFGQISIGESIQDLFAVAFQHRIKLPTELTILGKCFVTLEGVVSALDPNFNIIAVAEPYGKQLLIKRLNPLHYIEEVVDTVSDIIDFSKQSPSYMKKLSAVFSSGKVRVEVSSPELEALPNKLEKIANKLSFSIVLLALSIIMSGLIIGSSLHHQQSFIWQIPILEIGLIVCVIVVIVLIYKILRSGRF</sequence>
<dbReference type="InterPro" id="IPR050154">
    <property type="entry name" value="UbiB_kinase"/>
</dbReference>
<name>A0ABW4YJR3_9BACL</name>
<protein>
    <submittedName>
        <fullName evidence="4">ABC1 kinase family protein</fullName>
    </submittedName>
</protein>
<evidence type="ECO:0000259" key="3">
    <source>
        <dbReference type="PROSITE" id="PS50011"/>
    </source>
</evidence>
<evidence type="ECO:0000313" key="5">
    <source>
        <dbReference type="Proteomes" id="UP001597362"/>
    </source>
</evidence>
<dbReference type="Pfam" id="PF03109">
    <property type="entry name" value="ABC1"/>
    <property type="match status" value="1"/>
</dbReference>
<dbReference type="InterPro" id="IPR000719">
    <property type="entry name" value="Prot_kinase_dom"/>
</dbReference>
<dbReference type="EMBL" id="JBHUHO010000029">
    <property type="protein sequence ID" value="MFD2115884.1"/>
    <property type="molecule type" value="Genomic_DNA"/>
</dbReference>
<proteinExistence type="inferred from homology"/>
<dbReference type="GO" id="GO:0016301">
    <property type="term" value="F:kinase activity"/>
    <property type="evidence" value="ECO:0007669"/>
    <property type="project" value="UniProtKB-KW"/>
</dbReference>
<dbReference type="Gene3D" id="1.10.510.10">
    <property type="entry name" value="Transferase(Phosphotransferase) domain 1"/>
    <property type="match status" value="1"/>
</dbReference>
<accession>A0ABW4YJR3</accession>
<keyword evidence="2" id="KW-1133">Transmembrane helix</keyword>
<dbReference type="Proteomes" id="UP001597362">
    <property type="component" value="Unassembled WGS sequence"/>
</dbReference>
<comment type="caution">
    <text evidence="4">The sequence shown here is derived from an EMBL/GenBank/DDBJ whole genome shotgun (WGS) entry which is preliminary data.</text>
</comment>
<dbReference type="InterPro" id="IPR004147">
    <property type="entry name" value="ABC1_dom"/>
</dbReference>
<feature type="transmembrane region" description="Helical" evidence="2">
    <location>
        <begin position="525"/>
        <end position="548"/>
    </location>
</feature>
<dbReference type="CDD" id="cd05121">
    <property type="entry name" value="ABC1_ADCK3-like"/>
    <property type="match status" value="1"/>
</dbReference>
<feature type="transmembrane region" description="Helical" evidence="2">
    <location>
        <begin position="497"/>
        <end position="519"/>
    </location>
</feature>
<gene>
    <name evidence="4" type="ORF">ACFSJH_09135</name>
</gene>
<keyword evidence="2" id="KW-0812">Transmembrane</keyword>
<keyword evidence="4" id="KW-0808">Transferase</keyword>
<dbReference type="PANTHER" id="PTHR10566">
    <property type="entry name" value="CHAPERONE-ACTIVITY OF BC1 COMPLEX CABC1 -RELATED"/>
    <property type="match status" value="1"/>
</dbReference>
<dbReference type="RefSeq" id="WP_377771509.1">
    <property type="nucleotide sequence ID" value="NZ_JBHUHO010000029.1"/>
</dbReference>
<feature type="domain" description="Protein kinase" evidence="3">
    <location>
        <begin position="123"/>
        <end position="469"/>
    </location>
</feature>
<dbReference type="PANTHER" id="PTHR10566:SF113">
    <property type="entry name" value="PROTEIN ACTIVITY OF BC1 COMPLEX KINASE 7, CHLOROPLASTIC"/>
    <property type="match status" value="1"/>
</dbReference>
<evidence type="ECO:0000256" key="1">
    <source>
        <dbReference type="ARBA" id="ARBA00009670"/>
    </source>
</evidence>
<keyword evidence="2" id="KW-0472">Membrane</keyword>
<keyword evidence="5" id="KW-1185">Reference proteome</keyword>
<dbReference type="PROSITE" id="PS50011">
    <property type="entry name" value="PROTEIN_KINASE_DOM"/>
    <property type="match status" value="1"/>
</dbReference>
<organism evidence="4 5">
    <name type="scientific">Paenibacillus yanchengensis</name>
    <dbReference type="NCBI Taxonomy" id="2035833"/>
    <lineage>
        <taxon>Bacteria</taxon>
        <taxon>Bacillati</taxon>
        <taxon>Bacillota</taxon>
        <taxon>Bacilli</taxon>
        <taxon>Bacillales</taxon>
        <taxon>Paenibacillaceae</taxon>
        <taxon>Paenibacillus</taxon>
    </lineage>
</organism>
<dbReference type="SUPFAM" id="SSF56112">
    <property type="entry name" value="Protein kinase-like (PK-like)"/>
    <property type="match status" value="1"/>
</dbReference>
<comment type="similarity">
    <text evidence="1">Belongs to the protein kinase superfamily. ADCK protein kinase family.</text>
</comment>
<keyword evidence="4" id="KW-0418">Kinase</keyword>
<dbReference type="InterPro" id="IPR011009">
    <property type="entry name" value="Kinase-like_dom_sf"/>
</dbReference>